<keyword evidence="5" id="KW-0418">Kinase</keyword>
<dbReference type="InterPro" id="IPR011009">
    <property type="entry name" value="Kinase-like_dom_sf"/>
</dbReference>
<dbReference type="InParanoid" id="E9H5J0"/>
<dbReference type="PROSITE" id="PS00240">
    <property type="entry name" value="RECEPTOR_TYR_KIN_III"/>
    <property type="match status" value="1"/>
</dbReference>
<dbReference type="PROSITE" id="PS50011">
    <property type="entry name" value="PROTEIN_KINASE_DOM"/>
    <property type="match status" value="1"/>
</dbReference>
<evidence type="ECO:0000256" key="4">
    <source>
        <dbReference type="ARBA" id="ARBA00022741"/>
    </source>
</evidence>
<gene>
    <name evidence="14" type="ORF">DAPPUDRAFT_308030</name>
</gene>
<dbReference type="FunCoup" id="E9H5J0">
    <property type="interactions" value="4"/>
</dbReference>
<evidence type="ECO:0000259" key="13">
    <source>
        <dbReference type="PROSITE" id="PS50011"/>
    </source>
</evidence>
<dbReference type="GO" id="GO:0005524">
    <property type="term" value="F:ATP binding"/>
    <property type="evidence" value="ECO:0007669"/>
    <property type="project" value="UniProtKB-KW"/>
</dbReference>
<dbReference type="Pfam" id="PF07714">
    <property type="entry name" value="PK_Tyr_Ser-Thr"/>
    <property type="match status" value="1"/>
</dbReference>
<evidence type="ECO:0000256" key="3">
    <source>
        <dbReference type="ARBA" id="ARBA00022679"/>
    </source>
</evidence>
<keyword evidence="10" id="KW-0460">Magnesium</keyword>
<feature type="domain" description="Protein kinase" evidence="13">
    <location>
        <begin position="1"/>
        <end position="287"/>
    </location>
</feature>
<dbReference type="InterPro" id="IPR000719">
    <property type="entry name" value="Prot_kinase_dom"/>
</dbReference>
<dbReference type="GO" id="GO:0043410">
    <property type="term" value="P:positive regulation of MAPK cascade"/>
    <property type="evidence" value="ECO:0000318"/>
    <property type="project" value="GO_Central"/>
</dbReference>
<feature type="active site" description="Proton acceptor" evidence="8">
    <location>
        <position position="151"/>
    </location>
</feature>
<sequence length="338" mass="38147">MVRSYADLSALASLVSELKILIHLGSHLNIVNLLGACTDVANGDFLVIVEYCHFGNLLNHLLANRHCYMDQVNENGELAQLDSFQDVSRYFIHSIDNIFIELRTPQGQSTDVECTDDQTNHPFSTRDLTCWAFQIARGMDYLSGRNVIHGDLAARNVLLATNGVVKIADFGLSRKVYQDSNYKKKGEGMLPVKWMAIESLTDRIYSSQSDVWAFGITMWEMFSLGKAPYPEMEDIGGLIQHLEGGGRMEMPRNAPNGVAEIISRCWKADPNVRPTFAQLEHMLGDWVEESIRTNYVEMNEPYSRRNAERFGNLVDEFMSQESSTSQQPTTGYVNVQEV</sequence>
<keyword evidence="3" id="KW-0808">Transferase</keyword>
<dbReference type="GO" id="GO:0005886">
    <property type="term" value="C:plasma membrane"/>
    <property type="evidence" value="ECO:0000318"/>
    <property type="project" value="GO_Central"/>
</dbReference>
<reference evidence="14 15" key="1">
    <citation type="journal article" date="2011" name="Science">
        <title>The ecoresponsive genome of Daphnia pulex.</title>
        <authorList>
            <person name="Colbourne J.K."/>
            <person name="Pfrender M.E."/>
            <person name="Gilbert D."/>
            <person name="Thomas W.K."/>
            <person name="Tucker A."/>
            <person name="Oakley T.H."/>
            <person name="Tokishita S."/>
            <person name="Aerts A."/>
            <person name="Arnold G.J."/>
            <person name="Basu M.K."/>
            <person name="Bauer D.J."/>
            <person name="Caceres C.E."/>
            <person name="Carmel L."/>
            <person name="Casola C."/>
            <person name="Choi J.H."/>
            <person name="Detter J.C."/>
            <person name="Dong Q."/>
            <person name="Dusheyko S."/>
            <person name="Eads B.D."/>
            <person name="Frohlich T."/>
            <person name="Geiler-Samerotte K.A."/>
            <person name="Gerlach D."/>
            <person name="Hatcher P."/>
            <person name="Jogdeo S."/>
            <person name="Krijgsveld J."/>
            <person name="Kriventseva E.V."/>
            <person name="Kultz D."/>
            <person name="Laforsch C."/>
            <person name="Lindquist E."/>
            <person name="Lopez J."/>
            <person name="Manak J.R."/>
            <person name="Muller J."/>
            <person name="Pangilinan J."/>
            <person name="Patwardhan R.P."/>
            <person name="Pitluck S."/>
            <person name="Pritham E.J."/>
            <person name="Rechtsteiner A."/>
            <person name="Rho M."/>
            <person name="Rogozin I.B."/>
            <person name="Sakarya O."/>
            <person name="Salamov A."/>
            <person name="Schaack S."/>
            <person name="Shapiro H."/>
            <person name="Shiga Y."/>
            <person name="Skalitzky C."/>
            <person name="Smith Z."/>
            <person name="Souvorov A."/>
            <person name="Sung W."/>
            <person name="Tang Z."/>
            <person name="Tsuchiya D."/>
            <person name="Tu H."/>
            <person name="Vos H."/>
            <person name="Wang M."/>
            <person name="Wolf Y.I."/>
            <person name="Yamagata H."/>
            <person name="Yamada T."/>
            <person name="Ye Y."/>
            <person name="Shaw J.R."/>
            <person name="Andrews J."/>
            <person name="Crease T.J."/>
            <person name="Tang H."/>
            <person name="Lucas S.M."/>
            <person name="Robertson H.M."/>
            <person name="Bork P."/>
            <person name="Koonin E.V."/>
            <person name="Zdobnov E.M."/>
            <person name="Grigoriev I.V."/>
            <person name="Lynch M."/>
            <person name="Boore J.L."/>
        </authorList>
    </citation>
    <scope>NUCLEOTIDE SEQUENCE [LARGE SCALE GENOMIC DNA]</scope>
</reference>
<evidence type="ECO:0000313" key="15">
    <source>
        <dbReference type="Proteomes" id="UP000000305"/>
    </source>
</evidence>
<evidence type="ECO:0000256" key="2">
    <source>
        <dbReference type="ARBA" id="ARBA00022553"/>
    </source>
</evidence>
<feature type="compositionally biased region" description="Low complexity" evidence="12">
    <location>
        <begin position="319"/>
        <end position="330"/>
    </location>
</feature>
<feature type="site" description="Important for interaction with phosphotyrosine-binding proteins" evidence="11">
    <location>
        <position position="295"/>
    </location>
</feature>
<evidence type="ECO:0000256" key="5">
    <source>
        <dbReference type="ARBA" id="ARBA00022777"/>
    </source>
</evidence>
<evidence type="ECO:0000256" key="7">
    <source>
        <dbReference type="ARBA" id="ARBA00023137"/>
    </source>
</evidence>
<dbReference type="PROSITE" id="PS00109">
    <property type="entry name" value="PROTEIN_KINASE_TYR"/>
    <property type="match status" value="1"/>
</dbReference>
<dbReference type="InterPro" id="IPR001824">
    <property type="entry name" value="Tyr_kinase_rcpt_3_CS"/>
</dbReference>
<dbReference type="Gene3D" id="1.10.510.10">
    <property type="entry name" value="Transferase(Phosphotransferase) domain 1"/>
    <property type="match status" value="1"/>
</dbReference>
<dbReference type="InterPro" id="IPR008266">
    <property type="entry name" value="Tyr_kinase_AS"/>
</dbReference>
<keyword evidence="15" id="KW-1185">Reference proteome</keyword>
<dbReference type="PANTHER" id="PTHR24416">
    <property type="entry name" value="TYROSINE-PROTEIN KINASE RECEPTOR"/>
    <property type="match status" value="1"/>
</dbReference>
<dbReference type="CDD" id="cd00192">
    <property type="entry name" value="PTKc"/>
    <property type="match status" value="1"/>
</dbReference>
<evidence type="ECO:0000256" key="8">
    <source>
        <dbReference type="PIRSR" id="PIRSR000615-1"/>
    </source>
</evidence>
<dbReference type="STRING" id="6669.E9H5J0"/>
<dbReference type="FunFam" id="1.10.510.10:FF:000373">
    <property type="entry name" value="Receptor protein-tyrosine kinase"/>
    <property type="match status" value="1"/>
</dbReference>
<proteinExistence type="predicted"/>
<dbReference type="PIRSF" id="PIRSF000615">
    <property type="entry name" value="TyrPK_CSF1-R"/>
    <property type="match status" value="1"/>
</dbReference>
<organism evidence="14 15">
    <name type="scientific">Daphnia pulex</name>
    <name type="common">Water flea</name>
    <dbReference type="NCBI Taxonomy" id="6669"/>
    <lineage>
        <taxon>Eukaryota</taxon>
        <taxon>Metazoa</taxon>
        <taxon>Ecdysozoa</taxon>
        <taxon>Arthropoda</taxon>
        <taxon>Crustacea</taxon>
        <taxon>Branchiopoda</taxon>
        <taxon>Diplostraca</taxon>
        <taxon>Cladocera</taxon>
        <taxon>Anomopoda</taxon>
        <taxon>Daphniidae</taxon>
        <taxon>Daphnia</taxon>
    </lineage>
</organism>
<evidence type="ECO:0000256" key="10">
    <source>
        <dbReference type="PIRSR" id="PIRSR000615-3"/>
    </source>
</evidence>
<dbReference type="GO" id="GO:0043235">
    <property type="term" value="C:receptor complex"/>
    <property type="evidence" value="ECO:0000318"/>
    <property type="project" value="GO_Central"/>
</dbReference>
<dbReference type="OrthoDB" id="6352970at2759"/>
<dbReference type="InterPro" id="IPR001245">
    <property type="entry name" value="Ser-Thr/Tyr_kinase_cat_dom"/>
</dbReference>
<accession>E9H5J0</accession>
<dbReference type="HOGENOM" id="CLU_000288_7_40_1"/>
<evidence type="ECO:0000256" key="6">
    <source>
        <dbReference type="ARBA" id="ARBA00022840"/>
    </source>
</evidence>
<dbReference type="SUPFAM" id="SSF56112">
    <property type="entry name" value="Protein kinase-like (PK-like)"/>
    <property type="match status" value="1"/>
</dbReference>
<feature type="binding site" evidence="10">
    <location>
        <position position="169"/>
    </location>
    <ligand>
        <name>Mg(2+)</name>
        <dbReference type="ChEBI" id="CHEBI:18420"/>
    </ligand>
</feature>
<keyword evidence="6 9" id="KW-0067">ATP-binding</keyword>
<evidence type="ECO:0000256" key="9">
    <source>
        <dbReference type="PIRSR" id="PIRSR000615-2"/>
    </source>
</evidence>
<dbReference type="Proteomes" id="UP000000305">
    <property type="component" value="Unassembled WGS sequence"/>
</dbReference>
<keyword evidence="2" id="KW-0597">Phosphoprotein</keyword>
<dbReference type="EC" id="2.7.10.1" evidence="1"/>
<dbReference type="KEGG" id="dpx:DAPPUDRAFT_308030"/>
<feature type="binding site" evidence="10">
    <location>
        <position position="156"/>
    </location>
    <ligand>
        <name>Mg(2+)</name>
        <dbReference type="ChEBI" id="CHEBI:18420"/>
    </ligand>
</feature>
<evidence type="ECO:0000256" key="11">
    <source>
        <dbReference type="PIRSR" id="PIRSR000615-4"/>
    </source>
</evidence>
<feature type="region of interest" description="Disordered" evidence="12">
    <location>
        <begin position="318"/>
        <end position="338"/>
    </location>
</feature>
<keyword evidence="7" id="KW-0829">Tyrosine-protein kinase</keyword>
<evidence type="ECO:0000256" key="1">
    <source>
        <dbReference type="ARBA" id="ARBA00011902"/>
    </source>
</evidence>
<dbReference type="PANTHER" id="PTHR24416:SF600">
    <property type="entry name" value="PDGF- AND VEGF-RECEPTOR RELATED, ISOFORM J"/>
    <property type="match status" value="1"/>
</dbReference>
<evidence type="ECO:0000313" key="14">
    <source>
        <dbReference type="EMBL" id="EFX72967.1"/>
    </source>
</evidence>
<dbReference type="FunFam" id="3.30.200.20:FF:000619">
    <property type="entry name" value="macrophage colony-stimulating factor 1 receptor isoform X2"/>
    <property type="match status" value="1"/>
</dbReference>
<feature type="binding site" evidence="9">
    <location>
        <position position="155"/>
    </location>
    <ligand>
        <name>ATP</name>
        <dbReference type="ChEBI" id="CHEBI:30616"/>
    </ligand>
</feature>
<dbReference type="EMBL" id="GL732594">
    <property type="protein sequence ID" value="EFX72967.1"/>
    <property type="molecule type" value="Genomic_DNA"/>
</dbReference>
<evidence type="ECO:0000256" key="12">
    <source>
        <dbReference type="SAM" id="MobiDB-lite"/>
    </source>
</evidence>
<keyword evidence="10" id="KW-0479">Metal-binding</keyword>
<protein>
    <recommendedName>
        <fullName evidence="1">receptor protein-tyrosine kinase</fullName>
        <ecNumber evidence="1">2.7.10.1</ecNumber>
    </recommendedName>
</protein>
<dbReference type="InterPro" id="IPR050122">
    <property type="entry name" value="RTK"/>
</dbReference>
<dbReference type="GO" id="GO:0046872">
    <property type="term" value="F:metal ion binding"/>
    <property type="evidence" value="ECO:0007669"/>
    <property type="project" value="UniProtKB-KW"/>
</dbReference>
<keyword evidence="4 9" id="KW-0547">Nucleotide-binding</keyword>
<dbReference type="GO" id="GO:0004714">
    <property type="term" value="F:transmembrane receptor protein tyrosine kinase activity"/>
    <property type="evidence" value="ECO:0000318"/>
    <property type="project" value="GO_Central"/>
</dbReference>
<dbReference type="Gene3D" id="3.30.200.20">
    <property type="entry name" value="Phosphorylase Kinase, domain 1"/>
    <property type="match status" value="1"/>
</dbReference>
<dbReference type="PhylomeDB" id="E9H5J0"/>
<dbReference type="GO" id="GO:0007169">
    <property type="term" value="P:cell surface receptor protein tyrosine kinase signaling pathway"/>
    <property type="evidence" value="ECO:0000318"/>
    <property type="project" value="GO_Central"/>
</dbReference>
<dbReference type="AlphaFoldDB" id="E9H5J0"/>
<dbReference type="eggNOG" id="KOG0200">
    <property type="taxonomic scope" value="Eukaryota"/>
</dbReference>
<name>E9H5J0_DAPPU</name>